<sequence length="322" mass="36439">MQHIHQQPPLQQKTTRIQSSNITALVTCCSTRKKWCGCSVMDMKVQRHFAQAWSKPYFTSFFRLSAPAKQHHTTMQHHHQHTLSYHATTCIFTSKASRIDTLCSTCKKSQICTTTFDNMHRHLRESDGLDRGGEVFGIVVFKHVSLLPMHLPTSTSPALPPPTTRLPSTGGAATTHTLHSIYQWRDKKTRCSDEEVTPASNGNRKITHECATNWQPWAVNNQERLLRRFVGRRHLSVFCTIKIKRSVVERTVFPPDLQKLHFELRDGTFQSRSSALTMIRPTTAAESQCLEKNYDIKQVYISIAAASVSRSLDGIAVIATGL</sequence>
<dbReference type="GeneID" id="71984060"/>
<protein>
    <submittedName>
        <fullName evidence="1">Uncharacterized protein</fullName>
    </submittedName>
</protein>
<reference evidence="1" key="1">
    <citation type="submission" date="2021-12" db="EMBL/GenBank/DDBJ databases">
        <authorList>
            <person name="Zaccaron A."/>
            <person name="Stergiopoulos I."/>
        </authorList>
    </citation>
    <scope>NUCLEOTIDE SEQUENCE</scope>
    <source>
        <strain evidence="1">Race5_Kim</strain>
    </source>
</reference>
<proteinExistence type="predicted"/>
<evidence type="ECO:0000313" key="1">
    <source>
        <dbReference type="EMBL" id="UJO15733.1"/>
    </source>
</evidence>
<dbReference type="RefSeq" id="XP_047760099.1">
    <property type="nucleotide sequence ID" value="XM_047903330.1"/>
</dbReference>
<organism evidence="1 2">
    <name type="scientific">Passalora fulva</name>
    <name type="common">Tomato leaf mold</name>
    <name type="synonym">Cladosporium fulvum</name>
    <dbReference type="NCBI Taxonomy" id="5499"/>
    <lineage>
        <taxon>Eukaryota</taxon>
        <taxon>Fungi</taxon>
        <taxon>Dikarya</taxon>
        <taxon>Ascomycota</taxon>
        <taxon>Pezizomycotina</taxon>
        <taxon>Dothideomycetes</taxon>
        <taxon>Dothideomycetidae</taxon>
        <taxon>Mycosphaerellales</taxon>
        <taxon>Mycosphaerellaceae</taxon>
        <taxon>Fulvia</taxon>
    </lineage>
</organism>
<dbReference type="AlphaFoldDB" id="A0A9Q8P765"/>
<dbReference type="EMBL" id="CP090166">
    <property type="protein sequence ID" value="UJO15733.1"/>
    <property type="molecule type" value="Genomic_DNA"/>
</dbReference>
<name>A0A9Q8P765_PASFU</name>
<evidence type="ECO:0000313" key="2">
    <source>
        <dbReference type="Proteomes" id="UP000756132"/>
    </source>
</evidence>
<dbReference type="KEGG" id="ffu:CLAFUR5_04182"/>
<keyword evidence="2" id="KW-1185">Reference proteome</keyword>
<dbReference type="Proteomes" id="UP000756132">
    <property type="component" value="Chromosome 4"/>
</dbReference>
<gene>
    <name evidence="1" type="ORF">CLAFUR5_04182</name>
</gene>
<accession>A0A9Q8P765</accession>
<reference evidence="1" key="2">
    <citation type="journal article" date="2022" name="Microb. Genom.">
        <title>A chromosome-scale genome assembly of the tomato pathogen Cladosporium fulvum reveals a compartmentalized genome architecture and the presence of a dispensable chromosome.</title>
        <authorList>
            <person name="Zaccaron A.Z."/>
            <person name="Chen L.H."/>
            <person name="Samaras A."/>
            <person name="Stergiopoulos I."/>
        </authorList>
    </citation>
    <scope>NUCLEOTIDE SEQUENCE</scope>
    <source>
        <strain evidence="1">Race5_Kim</strain>
    </source>
</reference>